<proteinExistence type="predicted"/>
<protein>
    <submittedName>
        <fullName evidence="1">Uncharacterized protein</fullName>
    </submittedName>
</protein>
<organism evidence="1 2">
    <name type="scientific">Dermacentor silvarum</name>
    <name type="common">Tick</name>
    <dbReference type="NCBI Taxonomy" id="543639"/>
    <lineage>
        <taxon>Eukaryota</taxon>
        <taxon>Metazoa</taxon>
        <taxon>Ecdysozoa</taxon>
        <taxon>Arthropoda</taxon>
        <taxon>Chelicerata</taxon>
        <taxon>Arachnida</taxon>
        <taxon>Acari</taxon>
        <taxon>Parasitiformes</taxon>
        <taxon>Ixodida</taxon>
        <taxon>Ixodoidea</taxon>
        <taxon>Ixodidae</taxon>
        <taxon>Rhipicephalinae</taxon>
        <taxon>Dermacentor</taxon>
    </lineage>
</organism>
<sequence>MASQKARLQNTAAGRAILHRTGTATELRALDGRRSLPSEVRNQITANLMPKHMSHELHEGRRKARVDRQRRQLMGDLYVTYVDVAAYPAGGLFAVAAVNGRDNSLTLAASVRAETLAAAETIVAALVINQHDRVQPHYKKLQASVTLLCESVNRWIESNVGLEPTELHQRLERLVDEAVKEHEVLVALEDEDDAEADSDAGERVRTWQEVEEVEEEGEEGPGQRCEENYLRRAAIDSWLENNQESEPAVLRQRLENLFGEVVARKEKFTVNEEDVGDVNGDVSEYGLGKKLKKWKNKVKKVLGDAAKAVIVNKVVGSLG</sequence>
<evidence type="ECO:0000313" key="2">
    <source>
        <dbReference type="Proteomes" id="UP000821865"/>
    </source>
</evidence>
<name>A0ACB8DB76_DERSI</name>
<evidence type="ECO:0000313" key="1">
    <source>
        <dbReference type="EMBL" id="KAH7965367.1"/>
    </source>
</evidence>
<gene>
    <name evidence="1" type="ORF">HPB49_006575</name>
</gene>
<accession>A0ACB8DB76</accession>
<reference evidence="1" key="1">
    <citation type="submission" date="2020-05" db="EMBL/GenBank/DDBJ databases">
        <title>Large-scale comparative analyses of tick genomes elucidate their genetic diversity and vector capacities.</title>
        <authorList>
            <person name="Jia N."/>
            <person name="Wang J."/>
            <person name="Shi W."/>
            <person name="Du L."/>
            <person name="Sun Y."/>
            <person name="Zhan W."/>
            <person name="Jiang J."/>
            <person name="Wang Q."/>
            <person name="Zhang B."/>
            <person name="Ji P."/>
            <person name="Sakyi L.B."/>
            <person name="Cui X."/>
            <person name="Yuan T."/>
            <person name="Jiang B."/>
            <person name="Yang W."/>
            <person name="Lam T.T.-Y."/>
            <person name="Chang Q."/>
            <person name="Ding S."/>
            <person name="Wang X."/>
            <person name="Zhu J."/>
            <person name="Ruan X."/>
            <person name="Zhao L."/>
            <person name="Wei J."/>
            <person name="Que T."/>
            <person name="Du C."/>
            <person name="Cheng J."/>
            <person name="Dai P."/>
            <person name="Han X."/>
            <person name="Huang E."/>
            <person name="Gao Y."/>
            <person name="Liu J."/>
            <person name="Shao H."/>
            <person name="Ye R."/>
            <person name="Li L."/>
            <person name="Wei W."/>
            <person name="Wang X."/>
            <person name="Wang C."/>
            <person name="Yang T."/>
            <person name="Huo Q."/>
            <person name="Li W."/>
            <person name="Guo W."/>
            <person name="Chen H."/>
            <person name="Zhou L."/>
            <person name="Ni X."/>
            <person name="Tian J."/>
            <person name="Zhou Y."/>
            <person name="Sheng Y."/>
            <person name="Liu T."/>
            <person name="Pan Y."/>
            <person name="Xia L."/>
            <person name="Li J."/>
            <person name="Zhao F."/>
            <person name="Cao W."/>
        </authorList>
    </citation>
    <scope>NUCLEOTIDE SEQUENCE</scope>
    <source>
        <strain evidence="1">Dsil-2018</strain>
    </source>
</reference>
<dbReference type="EMBL" id="CM023471">
    <property type="protein sequence ID" value="KAH7965367.1"/>
    <property type="molecule type" value="Genomic_DNA"/>
</dbReference>
<comment type="caution">
    <text evidence="1">The sequence shown here is derived from an EMBL/GenBank/DDBJ whole genome shotgun (WGS) entry which is preliminary data.</text>
</comment>
<keyword evidence="2" id="KW-1185">Reference proteome</keyword>
<dbReference type="Proteomes" id="UP000821865">
    <property type="component" value="Chromosome 2"/>
</dbReference>